<dbReference type="eggNOG" id="COG4385">
    <property type="taxonomic scope" value="Bacteria"/>
</dbReference>
<proteinExistence type="predicted"/>
<dbReference type="AlphaFoldDB" id="F4XIV9"/>
<protein>
    <recommendedName>
        <fullName evidence="1">Peptidase S74 domain-containing protein</fullName>
    </recommendedName>
</protein>
<dbReference type="Proteomes" id="UP000003959">
    <property type="component" value="Unassembled WGS sequence"/>
</dbReference>
<keyword evidence="3" id="KW-1185">Reference proteome</keyword>
<evidence type="ECO:0000313" key="3">
    <source>
        <dbReference type="Proteomes" id="UP000003959"/>
    </source>
</evidence>
<reference evidence="3" key="1">
    <citation type="journal article" date="2011" name="Proc. Natl. Acad. Sci. U.S.A.">
        <title>Genomic insights into the physiology and ecology of the marine filamentous cyanobacterium Lyngbya majuscula.</title>
        <authorList>
            <person name="Jones A.C."/>
            <person name="Monroe E.A."/>
            <person name="Podell S."/>
            <person name="Hess W.R."/>
            <person name="Klages S."/>
            <person name="Esquenazi E."/>
            <person name="Niessen S."/>
            <person name="Hoover H."/>
            <person name="Rothmann M."/>
            <person name="Lasken R.S."/>
            <person name="Yates J.R.III."/>
            <person name="Reinhardt R."/>
            <person name="Kube M."/>
            <person name="Burkart M.D."/>
            <person name="Allen E.E."/>
            <person name="Dorrestein P.C."/>
            <person name="Gerwick W.H."/>
            <person name="Gerwick L."/>
        </authorList>
    </citation>
    <scope>NUCLEOTIDE SEQUENCE [LARGE SCALE GENOMIC DNA]</scope>
    <source>
        <strain evidence="3">3L</strain>
    </source>
</reference>
<dbReference type="eggNOG" id="COG5295">
    <property type="taxonomic scope" value="Bacteria"/>
</dbReference>
<organism evidence="2 3">
    <name type="scientific">Moorena producens 3L</name>
    <dbReference type="NCBI Taxonomy" id="489825"/>
    <lineage>
        <taxon>Bacteria</taxon>
        <taxon>Bacillati</taxon>
        <taxon>Cyanobacteriota</taxon>
        <taxon>Cyanophyceae</taxon>
        <taxon>Coleofasciculales</taxon>
        <taxon>Coleofasciculaceae</taxon>
        <taxon>Moorena</taxon>
    </lineage>
</organism>
<dbReference type="EMBL" id="GL890820">
    <property type="protein sequence ID" value="EGJ35416.1"/>
    <property type="molecule type" value="Genomic_DNA"/>
</dbReference>
<dbReference type="Pfam" id="PF13884">
    <property type="entry name" value="Peptidase_S74"/>
    <property type="match status" value="1"/>
</dbReference>
<dbReference type="HOGENOM" id="CLU_278464_0_0_3"/>
<dbReference type="OrthoDB" id="483990at2"/>
<dbReference type="InterPro" id="IPR030392">
    <property type="entry name" value="S74_ICA"/>
</dbReference>
<evidence type="ECO:0000259" key="1">
    <source>
        <dbReference type="PROSITE" id="PS51688"/>
    </source>
</evidence>
<dbReference type="RefSeq" id="WP_008178138.1">
    <property type="nucleotide sequence ID" value="NZ_GL890820.1"/>
</dbReference>
<gene>
    <name evidence="2" type="ORF">LYNGBM3L_03900</name>
</gene>
<sequence length="1135" mass="119888">MKYIQRPNYFTSQFLVEKDFNDEQAYHRDMRLRHNSLLHDWGVVEGLEVTRAGQKKIAVSEGMAIDKYGREIIVLPDCTVPDTINTINLDGLELEPNTTTTIEITVIYDEIKDDGDEVAVGNDKKYTRTTERPKFVIYGSKTSKDNLQDGNVDVKTGFAPTDDNVILLARVTLDNNGEVSENAVDNSVRKLAGPKLSNLDKLELDGTISAENLNLTGNSTIDGSLTVNGNLEVKGDVIARDTEHIAGDVSLGDADNHEVKVTGVIRSGHSSGALRVDDGLHTTGALTVDGNVGIGTNNPRQKLEVAGTVKATRFEGDGSGLTGIGAGKWSDGGSNGIYYNHGNVGIGTNSTYAELTVNGSIGFANGTAPMMYIHQSGTNNAPRPIIAHSPRYRNWGVEYRDHEDLMVFQGSGQPVLSVGLRSKKVGIGITNPTEKLEVDGTVKATRFEGDGSGLTGISAGGTKWSDGSNNSIYYNHGNVGICTNRTYAELTVNGSIGFANGTAPMMYIHQRGTNNAPRPIIAHSPSHPNWGVEYRDHEDLMVFQGSGEPVLSVALRSKKVGIGITNPTEKLEVAGTVKATRFEGDGSGLTGIRAGSETKWYDGSNNSIYYNHGNVGIGTNSTYAELTVNGSIGFANGTAPMMYIHQSGTNNAPRPIIAHSPRYRNWGVEYREHGDLMVFQGSGEPVLSVGLGSKKVGIGITNPTEKLEVVGTVKATRFEGDGSGLTGISAGGTKWSDGGSNRIYYNAGNVGIGTNNPTQKLEVAGTVKAIATHTGRDSAYGVYSQAHGSDSGSKFGLYAQATGGSSGTRFGVYGGASGGSAQYGGYFTATHTGNRTAYGVQSVVSGNGNGTKYGLHAQATGGSSGTRFGVYGNASGGQTQYGGYFIATNRGNTNAFGVWSQVAGNGNGTKFGLHAQATGGSSGARFGVRGIASGGQTQYGGHFTATNTGNTTAFGVHSTVTGNENGTKYGLYARATGGPSGTRFGVYGRADAQNNSSAIVYGVYGVASGGKTSYAGYFEGNVHVNGHLTYRTIGQVSSRELKENINTLAIEDAIETLEGLNPVQFSYKKDHQKETHIGFIAEDVPDLVASHDRKTLSPMDIVAVLTKVVKEQNNTISLLMEKVQTLEQKSQSSAF</sequence>
<evidence type="ECO:0000313" key="2">
    <source>
        <dbReference type="EMBL" id="EGJ35416.1"/>
    </source>
</evidence>
<name>F4XIV9_9CYAN</name>
<accession>F4XIV9</accession>
<dbReference type="PROSITE" id="PS51688">
    <property type="entry name" value="ICA"/>
    <property type="match status" value="1"/>
</dbReference>
<feature type="domain" description="Peptidase S74" evidence="1">
    <location>
        <begin position="1037"/>
        <end position="1130"/>
    </location>
</feature>